<protein>
    <submittedName>
        <fullName evidence="7">Threonine efflux protein</fullName>
    </submittedName>
</protein>
<feature type="transmembrane region" description="Helical" evidence="6">
    <location>
        <begin position="38"/>
        <end position="57"/>
    </location>
</feature>
<dbReference type="Pfam" id="PF01810">
    <property type="entry name" value="LysE"/>
    <property type="match status" value="1"/>
</dbReference>
<dbReference type="AlphaFoldDB" id="A0A841GKM1"/>
<keyword evidence="8" id="KW-1185">Reference proteome</keyword>
<dbReference type="Proteomes" id="UP000585721">
    <property type="component" value="Unassembled WGS sequence"/>
</dbReference>
<dbReference type="GO" id="GO:0015171">
    <property type="term" value="F:amino acid transmembrane transporter activity"/>
    <property type="evidence" value="ECO:0007669"/>
    <property type="project" value="TreeGrafter"/>
</dbReference>
<dbReference type="PANTHER" id="PTHR30086:SF19">
    <property type="entry name" value="THREONINE EFFLUX PROTEIN"/>
    <property type="match status" value="1"/>
</dbReference>
<keyword evidence="2" id="KW-1003">Cell membrane</keyword>
<dbReference type="GO" id="GO:0005886">
    <property type="term" value="C:plasma membrane"/>
    <property type="evidence" value="ECO:0007669"/>
    <property type="project" value="UniProtKB-SubCell"/>
</dbReference>
<evidence type="ECO:0000256" key="3">
    <source>
        <dbReference type="ARBA" id="ARBA00022692"/>
    </source>
</evidence>
<evidence type="ECO:0000256" key="2">
    <source>
        <dbReference type="ARBA" id="ARBA00022475"/>
    </source>
</evidence>
<accession>A0A841GKM1</accession>
<reference evidence="7 8" key="1">
    <citation type="submission" date="2020-08" db="EMBL/GenBank/DDBJ databases">
        <title>Genomic Encyclopedia of Type Strains, Phase IV (KMG-IV): sequencing the most valuable type-strain genomes for metagenomic binning, comparative biology and taxonomic classification.</title>
        <authorList>
            <person name="Goeker M."/>
        </authorList>
    </citation>
    <scope>NUCLEOTIDE SEQUENCE [LARGE SCALE GENOMIC DNA]</scope>
    <source>
        <strain evidence="7 8">DSM 22975</strain>
    </source>
</reference>
<evidence type="ECO:0000256" key="4">
    <source>
        <dbReference type="ARBA" id="ARBA00022989"/>
    </source>
</evidence>
<comment type="caution">
    <text evidence="7">The sequence shown here is derived from an EMBL/GenBank/DDBJ whole genome shotgun (WGS) entry which is preliminary data.</text>
</comment>
<feature type="transmembrane region" description="Helical" evidence="6">
    <location>
        <begin position="141"/>
        <end position="161"/>
    </location>
</feature>
<organism evidence="7 8">
    <name type="scientific">Tolumonas osonensis</name>
    <dbReference type="NCBI Taxonomy" id="675874"/>
    <lineage>
        <taxon>Bacteria</taxon>
        <taxon>Pseudomonadati</taxon>
        <taxon>Pseudomonadota</taxon>
        <taxon>Gammaproteobacteria</taxon>
        <taxon>Aeromonadales</taxon>
        <taxon>Aeromonadaceae</taxon>
        <taxon>Tolumonas</taxon>
    </lineage>
</organism>
<dbReference type="PANTHER" id="PTHR30086">
    <property type="entry name" value="ARGININE EXPORTER PROTEIN ARGO"/>
    <property type="match status" value="1"/>
</dbReference>
<dbReference type="RefSeq" id="WP_188026613.1">
    <property type="nucleotide sequence ID" value="NZ_JACHGR010000005.1"/>
</dbReference>
<keyword evidence="4 6" id="KW-1133">Transmembrane helix</keyword>
<name>A0A841GKM1_9GAMM</name>
<evidence type="ECO:0000256" key="1">
    <source>
        <dbReference type="ARBA" id="ARBA00004651"/>
    </source>
</evidence>
<dbReference type="EMBL" id="JACHGR010000005">
    <property type="protein sequence ID" value="MBB6055875.1"/>
    <property type="molecule type" value="Genomic_DNA"/>
</dbReference>
<dbReference type="InterPro" id="IPR001123">
    <property type="entry name" value="LeuE-type"/>
</dbReference>
<evidence type="ECO:0000256" key="5">
    <source>
        <dbReference type="ARBA" id="ARBA00023136"/>
    </source>
</evidence>
<gene>
    <name evidence="7" type="ORF">HNR75_001793</name>
</gene>
<keyword evidence="3 6" id="KW-0812">Transmembrane</keyword>
<evidence type="ECO:0000256" key="6">
    <source>
        <dbReference type="SAM" id="Phobius"/>
    </source>
</evidence>
<comment type="subcellular location">
    <subcellularLocation>
        <location evidence="1">Cell membrane</location>
        <topology evidence="1">Multi-pass membrane protein</topology>
    </subcellularLocation>
</comment>
<keyword evidence="5 6" id="KW-0472">Membrane</keyword>
<feature type="transmembrane region" description="Helical" evidence="6">
    <location>
        <begin position="69"/>
        <end position="87"/>
    </location>
</feature>
<proteinExistence type="predicted"/>
<feature type="transmembrane region" description="Helical" evidence="6">
    <location>
        <begin position="182"/>
        <end position="204"/>
    </location>
</feature>
<sequence length="205" mass="22740">MLLSLFVIHLCALAAPGPDFFFVSRTALSGRLRHLVESASGVAIGILIWATLTLLGLNLLFERFPYAKLVIMTAGAIYLLKLAVDIYRSARQPLNELSASGEQLQNVLLKGVLTNLANPKAVIYFTSIFSSIPGIGNSSSLISQILVLIFIESLLWFFLVGKMFTLARIRQYYSEHKCWVDYFSAAVFALFAGFILFDVVHLLMV</sequence>
<evidence type="ECO:0000313" key="7">
    <source>
        <dbReference type="EMBL" id="MBB6055875.1"/>
    </source>
</evidence>
<evidence type="ECO:0000313" key="8">
    <source>
        <dbReference type="Proteomes" id="UP000585721"/>
    </source>
</evidence>